<protein>
    <submittedName>
        <fullName evidence="2">Uncharacterized protein</fullName>
    </submittedName>
</protein>
<feature type="compositionally biased region" description="Basic and acidic residues" evidence="1">
    <location>
        <begin position="1"/>
        <end position="15"/>
    </location>
</feature>
<proteinExistence type="predicted"/>
<evidence type="ECO:0000313" key="3">
    <source>
        <dbReference type="Proteomes" id="UP000612362"/>
    </source>
</evidence>
<sequence length="93" mass="10300">MAEEHRRDDEQREGQFDPQINAAREAAENKINRIIDDFAKKVPGGEQFKEKAKDMAGGALNMVQDEARKRSGGILGQAGNVLSRLFGGSRSER</sequence>
<dbReference type="Proteomes" id="UP000612362">
    <property type="component" value="Unassembled WGS sequence"/>
</dbReference>
<comment type="caution">
    <text evidence="2">The sequence shown here is derived from an EMBL/GenBank/DDBJ whole genome shotgun (WGS) entry which is preliminary data.</text>
</comment>
<dbReference type="EMBL" id="BNJF01000001">
    <property type="protein sequence ID" value="GHO42499.1"/>
    <property type="molecule type" value="Genomic_DNA"/>
</dbReference>
<keyword evidence="3" id="KW-1185">Reference proteome</keyword>
<gene>
    <name evidence="2" type="ORF">KSX_06620</name>
</gene>
<organism evidence="2 3">
    <name type="scientific">Ktedonospora formicarum</name>
    <dbReference type="NCBI Taxonomy" id="2778364"/>
    <lineage>
        <taxon>Bacteria</taxon>
        <taxon>Bacillati</taxon>
        <taxon>Chloroflexota</taxon>
        <taxon>Ktedonobacteria</taxon>
        <taxon>Ktedonobacterales</taxon>
        <taxon>Ktedonobacteraceae</taxon>
        <taxon>Ktedonospora</taxon>
    </lineage>
</organism>
<feature type="region of interest" description="Disordered" evidence="1">
    <location>
        <begin position="1"/>
        <end position="20"/>
    </location>
</feature>
<dbReference type="AlphaFoldDB" id="A0A8J3HYY6"/>
<evidence type="ECO:0000313" key="2">
    <source>
        <dbReference type="EMBL" id="GHO42499.1"/>
    </source>
</evidence>
<name>A0A8J3HYY6_9CHLR</name>
<dbReference type="RefSeq" id="WP_220192035.1">
    <property type="nucleotide sequence ID" value="NZ_BNJF01000001.1"/>
</dbReference>
<reference evidence="2" key="1">
    <citation type="submission" date="2020-10" db="EMBL/GenBank/DDBJ databases">
        <title>Taxonomic study of unclassified bacteria belonging to the class Ktedonobacteria.</title>
        <authorList>
            <person name="Yabe S."/>
            <person name="Wang C.M."/>
            <person name="Zheng Y."/>
            <person name="Sakai Y."/>
            <person name="Cavaletti L."/>
            <person name="Monciardini P."/>
            <person name="Donadio S."/>
        </authorList>
    </citation>
    <scope>NUCLEOTIDE SEQUENCE</scope>
    <source>
        <strain evidence="2">SOSP1-1</strain>
    </source>
</reference>
<accession>A0A8J3HYY6</accession>
<evidence type="ECO:0000256" key="1">
    <source>
        <dbReference type="SAM" id="MobiDB-lite"/>
    </source>
</evidence>